<reference evidence="11 12" key="1">
    <citation type="submission" date="2019-12" db="EMBL/GenBank/DDBJ databases">
        <authorList>
            <person name="Floudas D."/>
            <person name="Bentzer J."/>
            <person name="Ahren D."/>
            <person name="Johansson T."/>
            <person name="Persson P."/>
            <person name="Tunlid A."/>
        </authorList>
    </citation>
    <scope>NUCLEOTIDE SEQUENCE [LARGE SCALE GENOMIC DNA]</scope>
    <source>
        <strain evidence="11 12">CBS 102.39</strain>
    </source>
</reference>
<dbReference type="PANTHER" id="PTHR10584">
    <property type="entry name" value="SUGAR KINASE"/>
    <property type="match status" value="1"/>
</dbReference>
<evidence type="ECO:0000256" key="4">
    <source>
        <dbReference type="ARBA" id="ARBA00022777"/>
    </source>
</evidence>
<keyword evidence="1 9" id="KW-0808">Transferase</keyword>
<name>A0A8H4VS97_9AGAR</name>
<evidence type="ECO:0000256" key="7">
    <source>
        <dbReference type="ARBA" id="ARBA00022958"/>
    </source>
</evidence>
<keyword evidence="9" id="KW-0539">Nucleus</keyword>
<dbReference type="Pfam" id="PF00294">
    <property type="entry name" value="PfkB"/>
    <property type="match status" value="1"/>
</dbReference>
<dbReference type="InterPro" id="IPR011611">
    <property type="entry name" value="PfkB_dom"/>
</dbReference>
<comment type="subcellular location">
    <subcellularLocation>
        <location evidence="9">Cytoplasm</location>
    </subcellularLocation>
    <subcellularLocation>
        <location evidence="9">Nucleus</location>
    </subcellularLocation>
</comment>
<feature type="binding site" evidence="9">
    <location>
        <position position="324"/>
    </location>
    <ligand>
        <name>K(+)</name>
        <dbReference type="ChEBI" id="CHEBI:29103"/>
    </ligand>
</feature>
<dbReference type="CDD" id="cd01174">
    <property type="entry name" value="ribokinase"/>
    <property type="match status" value="1"/>
</dbReference>
<protein>
    <recommendedName>
        <fullName evidence="9">Ribokinase</fullName>
        <shortName evidence="9">RK</shortName>
        <ecNumber evidence="9">2.7.1.15</ecNumber>
    </recommendedName>
</protein>
<dbReference type="Gene3D" id="3.40.1190.20">
    <property type="match status" value="1"/>
</dbReference>
<keyword evidence="3 9" id="KW-0547">Nucleotide-binding</keyword>
<dbReference type="SUPFAM" id="SSF53613">
    <property type="entry name" value="Ribokinase-like"/>
    <property type="match status" value="1"/>
</dbReference>
<keyword evidence="5 9" id="KW-0067">ATP-binding</keyword>
<dbReference type="HAMAP" id="MF_01987">
    <property type="entry name" value="Ribokinase"/>
    <property type="match status" value="1"/>
</dbReference>
<feature type="binding site" evidence="9">
    <location>
        <begin position="48"/>
        <end position="52"/>
    </location>
    <ligand>
        <name>substrate</name>
    </ligand>
</feature>
<dbReference type="InterPro" id="IPR029056">
    <property type="entry name" value="Ribokinase-like"/>
</dbReference>
<dbReference type="GO" id="GO:0046872">
    <property type="term" value="F:metal ion binding"/>
    <property type="evidence" value="ECO:0007669"/>
    <property type="project" value="UniProtKB-KW"/>
</dbReference>
<dbReference type="InterPro" id="IPR002139">
    <property type="entry name" value="Ribo/fructo_kinase"/>
</dbReference>
<dbReference type="GO" id="GO:0005634">
    <property type="term" value="C:nucleus"/>
    <property type="evidence" value="ECO:0007669"/>
    <property type="project" value="UniProtKB-SubCell"/>
</dbReference>
<evidence type="ECO:0000313" key="11">
    <source>
        <dbReference type="EMBL" id="KAF4618194.1"/>
    </source>
</evidence>
<proteinExistence type="inferred from homology"/>
<evidence type="ECO:0000256" key="5">
    <source>
        <dbReference type="ARBA" id="ARBA00022840"/>
    </source>
</evidence>
<feature type="binding site" evidence="9">
    <location>
        <position position="333"/>
    </location>
    <ligand>
        <name>K(+)</name>
        <dbReference type="ChEBI" id="CHEBI:29103"/>
    </ligand>
</feature>
<dbReference type="GO" id="GO:0004747">
    <property type="term" value="F:ribokinase activity"/>
    <property type="evidence" value="ECO:0007669"/>
    <property type="project" value="UniProtKB-UniRule"/>
</dbReference>
<organism evidence="11 12">
    <name type="scientific">Agrocybe pediades</name>
    <dbReference type="NCBI Taxonomy" id="84607"/>
    <lineage>
        <taxon>Eukaryota</taxon>
        <taxon>Fungi</taxon>
        <taxon>Dikarya</taxon>
        <taxon>Basidiomycota</taxon>
        <taxon>Agaricomycotina</taxon>
        <taxon>Agaricomycetes</taxon>
        <taxon>Agaricomycetidae</taxon>
        <taxon>Agaricales</taxon>
        <taxon>Agaricineae</taxon>
        <taxon>Strophariaceae</taxon>
        <taxon>Agrocybe</taxon>
    </lineage>
</organism>
<dbReference type="AlphaFoldDB" id="A0A8H4VS97"/>
<dbReference type="Proteomes" id="UP000521872">
    <property type="component" value="Unassembled WGS sequence"/>
</dbReference>
<accession>A0A8H4VS97</accession>
<comment type="activity regulation">
    <text evidence="9">Activated by a monovalent cation that binds near, but not in, the active site. The most likely occupant of the site in vivo is potassium. Ion binding induces a conformational change that may alter substrate affinity.</text>
</comment>
<evidence type="ECO:0000313" key="12">
    <source>
        <dbReference type="Proteomes" id="UP000521872"/>
    </source>
</evidence>
<comment type="catalytic activity">
    <reaction evidence="9">
        <text>D-ribose + ATP = D-ribose 5-phosphate + ADP + H(+)</text>
        <dbReference type="Rhea" id="RHEA:13697"/>
        <dbReference type="ChEBI" id="CHEBI:15378"/>
        <dbReference type="ChEBI" id="CHEBI:30616"/>
        <dbReference type="ChEBI" id="CHEBI:47013"/>
        <dbReference type="ChEBI" id="CHEBI:78346"/>
        <dbReference type="ChEBI" id="CHEBI:456216"/>
        <dbReference type="EC" id="2.7.1.15"/>
    </reaction>
</comment>
<keyword evidence="4 9" id="KW-0418">Kinase</keyword>
<dbReference type="UniPathway" id="UPA00916">
    <property type="reaction ID" value="UER00889"/>
</dbReference>
<feature type="active site" description="Proton acceptor" evidence="9">
    <location>
        <position position="282"/>
    </location>
</feature>
<comment type="pathway">
    <text evidence="9">Carbohydrate metabolism; D-ribose degradation; D-ribose 5-phosphate from beta-D-ribopyranose: step 2/2.</text>
</comment>
<feature type="domain" description="Carbohydrate kinase PfkB" evidence="10">
    <location>
        <begin position="43"/>
        <end position="336"/>
    </location>
</feature>
<feature type="binding site" evidence="9">
    <location>
        <position position="282"/>
    </location>
    <ligand>
        <name>substrate</name>
    </ligand>
</feature>
<evidence type="ECO:0000256" key="8">
    <source>
        <dbReference type="ARBA" id="ARBA00023277"/>
    </source>
</evidence>
<feature type="binding site" evidence="9">
    <location>
        <position position="276"/>
    </location>
    <ligand>
        <name>K(+)</name>
        <dbReference type="ChEBI" id="CHEBI:29103"/>
    </ligand>
</feature>
<feature type="binding site" evidence="9">
    <location>
        <position position="193"/>
    </location>
    <ligand>
        <name>ATP</name>
        <dbReference type="ChEBI" id="CHEBI:30616"/>
    </ligand>
</feature>
<keyword evidence="8 9" id="KW-0119">Carbohydrate metabolism</keyword>
<dbReference type="EC" id="2.7.1.15" evidence="9"/>
<feature type="binding site" evidence="9">
    <location>
        <position position="329"/>
    </location>
    <ligand>
        <name>K(+)</name>
        <dbReference type="ChEBI" id="CHEBI:29103"/>
    </ligand>
</feature>
<evidence type="ECO:0000256" key="1">
    <source>
        <dbReference type="ARBA" id="ARBA00022679"/>
    </source>
</evidence>
<keyword evidence="2 9" id="KW-0479">Metal-binding</keyword>
<comment type="caution">
    <text evidence="11">The sequence shown here is derived from an EMBL/GenBank/DDBJ whole genome shotgun (WGS) entry which is preliminary data.</text>
</comment>
<feature type="binding site" evidence="9">
    <location>
        <position position="148"/>
    </location>
    <ligand>
        <name>substrate</name>
    </ligand>
</feature>
<feature type="binding site" evidence="9">
    <location>
        <begin position="237"/>
        <end position="242"/>
    </location>
    <ligand>
        <name>ATP</name>
        <dbReference type="ChEBI" id="CHEBI:30616"/>
    </ligand>
</feature>
<feature type="binding site" evidence="9">
    <location>
        <begin position="20"/>
        <end position="22"/>
    </location>
    <ligand>
        <name>substrate</name>
    </ligand>
</feature>
<comment type="subunit">
    <text evidence="9">Homodimer.</text>
</comment>
<evidence type="ECO:0000256" key="2">
    <source>
        <dbReference type="ARBA" id="ARBA00022723"/>
    </source>
</evidence>
<keyword evidence="12" id="KW-1185">Reference proteome</keyword>
<comment type="caution">
    <text evidence="9">Lacks conserved residue(s) required for the propagation of feature annotation.</text>
</comment>
<dbReference type="GO" id="GO:0019303">
    <property type="term" value="P:D-ribose catabolic process"/>
    <property type="evidence" value="ECO:0007669"/>
    <property type="project" value="UniProtKB-UniRule"/>
</dbReference>
<feature type="binding site" evidence="9">
    <location>
        <position position="327"/>
    </location>
    <ligand>
        <name>K(+)</name>
        <dbReference type="ChEBI" id="CHEBI:29103"/>
    </ligand>
</feature>
<comment type="function">
    <text evidence="9">Catalyzes the phosphorylation of ribose at O-5 in a reaction requiring ATP and magnesium. The resulting D-ribose-5-phosphate can then be used either for sythesis of nucleotides, histidine, and tryptophan, or as a component of the pentose phosphate pathway.</text>
</comment>
<dbReference type="PRINTS" id="PR00990">
    <property type="entry name" value="RIBOKINASE"/>
</dbReference>
<dbReference type="PANTHER" id="PTHR10584:SF166">
    <property type="entry name" value="RIBOKINASE"/>
    <property type="match status" value="1"/>
</dbReference>
<gene>
    <name evidence="11" type="ORF">D9613_011678</name>
</gene>
<dbReference type="InterPro" id="IPR011877">
    <property type="entry name" value="Ribokinase"/>
</dbReference>
<evidence type="ECO:0000256" key="6">
    <source>
        <dbReference type="ARBA" id="ARBA00022842"/>
    </source>
</evidence>
<sequence length="350" mass="38518">MSRRFDSKAQCVCTVRGSINHDEYFHVNHIVRPGETLSSYGHESRVGGKGANQAVAIARAGGKAQFYGAIGQDGLWIRDRMSAFGIDVSGIIVAEEPTGRALIQVEKSGENSIILYPGANFSELHEERFKNIGDRWFPESSHILVQNEIPLRSTYYALENAKGATVIMNPSPLPSPSEIRNFPWHLVDWLIVNEEEARELYESVAESAASNTPMSIRQLVFHLSAERAFERTNIVCTLGADGVLAFVPAFHRPQTEHEAPSFMHLPAAKLLGEVRDTTGAGDCFTGYFVKGLMDFGPHAVVGTDIKEHDVARILKTCVQAAGMCVEKRGTIDSIPTKAEVEERMFSVANN</sequence>
<keyword evidence="9" id="KW-0963">Cytoplasm</keyword>
<keyword evidence="6 9" id="KW-0460">Magnesium</keyword>
<evidence type="ECO:0000259" key="10">
    <source>
        <dbReference type="Pfam" id="PF00294"/>
    </source>
</evidence>
<feature type="binding site" evidence="9">
    <location>
        <position position="278"/>
    </location>
    <ligand>
        <name>K(+)</name>
        <dbReference type="ChEBI" id="CHEBI:29103"/>
    </ligand>
</feature>
<evidence type="ECO:0000256" key="3">
    <source>
        <dbReference type="ARBA" id="ARBA00022741"/>
    </source>
</evidence>
<dbReference type="GO" id="GO:0005737">
    <property type="term" value="C:cytoplasm"/>
    <property type="evidence" value="ECO:0007669"/>
    <property type="project" value="UniProtKB-SubCell"/>
</dbReference>
<comment type="similarity">
    <text evidence="9">Belongs to the carbohydrate kinase PfkB family. Ribokinase subfamily.</text>
</comment>
<evidence type="ECO:0000256" key="9">
    <source>
        <dbReference type="HAMAP-Rule" id="MF_03215"/>
    </source>
</evidence>
<keyword evidence="7 9" id="KW-0630">Potassium</keyword>
<dbReference type="GO" id="GO:0005524">
    <property type="term" value="F:ATP binding"/>
    <property type="evidence" value="ECO:0007669"/>
    <property type="project" value="UniProtKB-UniRule"/>
</dbReference>
<dbReference type="EMBL" id="JAACJL010000018">
    <property type="protein sequence ID" value="KAF4618194.1"/>
    <property type="molecule type" value="Genomic_DNA"/>
</dbReference>
<feature type="binding site" evidence="9">
    <location>
        <begin position="281"/>
        <end position="282"/>
    </location>
    <ligand>
        <name>ATP</name>
        <dbReference type="ChEBI" id="CHEBI:30616"/>
    </ligand>
</feature>
<comment type="cofactor">
    <cofactor evidence="9">
        <name>Mg(2+)</name>
        <dbReference type="ChEBI" id="CHEBI:18420"/>
    </cofactor>
    <text evidence="9">Requires a divalent cation, most likely magnesium in vivo, as an electrophilic catalyst to aid phosphoryl group transfer. It is the chelate of the metal and the nucleotide that is the actual substrate.</text>
</comment>